<evidence type="ECO:0000256" key="1">
    <source>
        <dbReference type="SAM" id="Phobius"/>
    </source>
</evidence>
<keyword evidence="1" id="KW-1133">Transmembrane helix</keyword>
<evidence type="ECO:0000313" key="2">
    <source>
        <dbReference type="EMBL" id="KMT56127.1"/>
    </source>
</evidence>
<keyword evidence="1" id="KW-0812">Transmembrane</keyword>
<keyword evidence="1" id="KW-0472">Membrane</keyword>
<dbReference type="EMBL" id="LFMW01000004">
    <property type="protein sequence ID" value="KMT56127.1"/>
    <property type="molecule type" value="Genomic_DNA"/>
</dbReference>
<dbReference type="RefSeq" id="WP_048722286.1">
    <property type="nucleotide sequence ID" value="NZ_LFMW01000004.1"/>
</dbReference>
<feature type="transmembrane region" description="Helical" evidence="1">
    <location>
        <begin position="35"/>
        <end position="55"/>
    </location>
</feature>
<proteinExistence type="predicted"/>
<dbReference type="PATRIC" id="fig|1674920.3.peg.4224"/>
<dbReference type="OrthoDB" id="7022725at2"/>
<reference evidence="2 3" key="1">
    <citation type="submission" date="2015-06" db="EMBL/GenBank/DDBJ databases">
        <title>Draft genome sequence of an Antarctic Pseudomonas sp. strain KG01 with full potential for biotechnological applications.</title>
        <authorList>
            <person name="Pavlov M.S."/>
            <person name="Lira F."/>
            <person name="Martinez J.L."/>
            <person name="Marshall S.H."/>
        </authorList>
    </citation>
    <scope>NUCLEOTIDE SEQUENCE [LARGE SCALE GENOMIC DNA]</scope>
    <source>
        <strain evidence="2 3">KG01</strain>
    </source>
</reference>
<evidence type="ECO:0000313" key="3">
    <source>
        <dbReference type="Proteomes" id="UP000037551"/>
    </source>
</evidence>
<keyword evidence="3" id="KW-1185">Reference proteome</keyword>
<accession>A0A0J8G0U3</accession>
<dbReference type="STRING" id="1674920.ACR52_07035"/>
<dbReference type="Proteomes" id="UP000037551">
    <property type="component" value="Unassembled WGS sequence"/>
</dbReference>
<dbReference type="AlphaFoldDB" id="A0A0J8G0U3"/>
<gene>
    <name evidence="2" type="ORF">ACR52_07035</name>
</gene>
<comment type="caution">
    <text evidence="2">The sequence shown here is derived from an EMBL/GenBank/DDBJ whole genome shotgun (WGS) entry which is preliminary data.</text>
</comment>
<sequence length="188" mass="21413">MIARLKSRLASSWQYARTPRAPSIDFQHPGATSRALLFVLWLVAAVLIVNTWQHWQRMEQQQQQTDEREQHFIQLTRQQELLIQAAIRLSPRQKQQVAAFAQQSATPFALMDAVAQAWSREIALTRVEVNTQAQQVHLDLEAKGLVDAFRFVERLKAQPGVHVNLQQSARKTNDPQHPVQVKLVIGAG</sequence>
<evidence type="ECO:0008006" key="4">
    <source>
        <dbReference type="Google" id="ProtNLM"/>
    </source>
</evidence>
<name>A0A0J8G0U3_9PSED</name>
<organism evidence="2 3">
    <name type="scientific">Pseudomonas fildesensis</name>
    <dbReference type="NCBI Taxonomy" id="1674920"/>
    <lineage>
        <taxon>Bacteria</taxon>
        <taxon>Pseudomonadati</taxon>
        <taxon>Pseudomonadota</taxon>
        <taxon>Gammaproteobacteria</taxon>
        <taxon>Pseudomonadales</taxon>
        <taxon>Pseudomonadaceae</taxon>
        <taxon>Pseudomonas</taxon>
    </lineage>
</organism>
<protein>
    <recommendedName>
        <fullName evidence="4">Type II secretion system protein M</fullName>
    </recommendedName>
</protein>